<organism evidence="2 5">
    <name type="scientific">Deinococcus wulumuqiensis</name>
    <dbReference type="NCBI Taxonomy" id="980427"/>
    <lineage>
        <taxon>Bacteria</taxon>
        <taxon>Thermotogati</taxon>
        <taxon>Deinococcota</taxon>
        <taxon>Deinococci</taxon>
        <taxon>Deinococcales</taxon>
        <taxon>Deinococcaceae</taxon>
        <taxon>Deinococcus</taxon>
    </lineage>
</organism>
<dbReference type="Proteomes" id="UP000652720">
    <property type="component" value="Unassembled WGS sequence"/>
</dbReference>
<keyword evidence="1" id="KW-1133">Transmembrane helix</keyword>
<evidence type="ECO:0000313" key="5">
    <source>
        <dbReference type="Proteomes" id="UP000652720"/>
    </source>
</evidence>
<evidence type="ECO:0000256" key="1">
    <source>
        <dbReference type="SAM" id="Phobius"/>
    </source>
</evidence>
<feature type="transmembrane region" description="Helical" evidence="1">
    <location>
        <begin position="42"/>
        <end position="63"/>
    </location>
</feature>
<reference evidence="4" key="3">
    <citation type="journal article" date="2019" name="Int. J. Syst. Evol. Microbiol.">
        <title>The Global Catalogue of Microorganisms (GCM) 10K type strain sequencing project: providing services to taxonomists for standard genome sequencing and annotation.</title>
        <authorList>
            <consortium name="The Broad Institute Genomics Platform"/>
            <consortium name="The Broad Institute Genome Sequencing Center for Infectious Disease"/>
            <person name="Wu L."/>
            <person name="Ma J."/>
        </authorList>
    </citation>
    <scope>NUCLEOTIDE SEQUENCE [LARGE SCALE GENOMIC DNA]</scope>
    <source>
        <strain evidence="4">CGMCC 1.8884</strain>
    </source>
</reference>
<reference evidence="3" key="1">
    <citation type="journal article" date="2014" name="Int. J. Syst. Evol. Microbiol.">
        <title>Complete genome of a new Firmicutes species belonging to the dominant human colonic microbiota ('Ruminococcus bicirculans') reveals two chromosomes and a selective capacity to utilize plant glucans.</title>
        <authorList>
            <consortium name="NISC Comparative Sequencing Program"/>
            <person name="Wegmann U."/>
            <person name="Louis P."/>
            <person name="Goesmann A."/>
            <person name="Henrissat B."/>
            <person name="Duncan S.H."/>
            <person name="Flint H.J."/>
        </authorList>
    </citation>
    <scope>NUCLEOTIDE SEQUENCE</scope>
    <source>
        <strain evidence="3">CGMCC 1.8884</strain>
    </source>
</reference>
<reference evidence="2" key="2">
    <citation type="journal article" date="2014" name="Int. J. Syst. Evol. Microbiol.">
        <title>Complete genome sequence of Corynebacterium casei LMG S-19264T (=DSM 44701T), isolated from a smear-ripened cheese.</title>
        <authorList>
            <consortium name="US DOE Joint Genome Institute (JGI-PGF)"/>
            <person name="Walter F."/>
            <person name="Albersmeier A."/>
            <person name="Kalinowski J."/>
            <person name="Ruckert C."/>
        </authorList>
    </citation>
    <scope>NUCLEOTIDE SEQUENCE</scope>
    <source>
        <strain evidence="2">CGMCC 1.8885</strain>
    </source>
</reference>
<dbReference type="GeneID" id="59164163"/>
<protein>
    <recommendedName>
        <fullName evidence="6">DUF1648 domain-containing protein</fullName>
    </recommendedName>
</protein>
<comment type="caution">
    <text evidence="2">The sequence shown here is derived from an EMBL/GenBank/DDBJ whole genome shotgun (WGS) entry which is preliminary data.</text>
</comment>
<accession>A0AAV4K6G4</accession>
<dbReference type="RefSeq" id="WP_017870905.1">
    <property type="nucleotide sequence ID" value="NZ_BMLZ01000034.1"/>
</dbReference>
<dbReference type="AlphaFoldDB" id="A0AAV4K6G4"/>
<keyword evidence="1" id="KW-0812">Transmembrane</keyword>
<dbReference type="EMBL" id="BMMA01000030">
    <property type="protein sequence ID" value="GGI89894.1"/>
    <property type="molecule type" value="Genomic_DNA"/>
</dbReference>
<evidence type="ECO:0008006" key="6">
    <source>
        <dbReference type="Google" id="ProtNLM"/>
    </source>
</evidence>
<gene>
    <name evidence="3" type="ORF">GCM10008021_23170</name>
    <name evidence="2" type="ORF">GCM10010914_25330</name>
</gene>
<reference evidence="2" key="4">
    <citation type="submission" date="2023-08" db="EMBL/GenBank/DDBJ databases">
        <authorList>
            <person name="Sun Q."/>
            <person name="Zhou Y."/>
        </authorList>
    </citation>
    <scope>NUCLEOTIDE SEQUENCE</scope>
    <source>
        <strain evidence="3">CGMCC 1.8884</strain>
        <strain evidence="2">CGMCC 1.8885</strain>
    </source>
</reference>
<dbReference type="Proteomes" id="UP000630135">
    <property type="component" value="Unassembled WGS sequence"/>
</dbReference>
<keyword evidence="4" id="KW-1185">Reference proteome</keyword>
<name>A0AAV4K6G4_9DEIO</name>
<keyword evidence="1" id="KW-0472">Membrane</keyword>
<proteinExistence type="predicted"/>
<evidence type="ECO:0000313" key="3">
    <source>
        <dbReference type="EMBL" id="GGP30666.1"/>
    </source>
</evidence>
<evidence type="ECO:0000313" key="2">
    <source>
        <dbReference type="EMBL" id="GGI89894.1"/>
    </source>
</evidence>
<dbReference type="EMBL" id="BMLZ01000034">
    <property type="protein sequence ID" value="GGP30666.1"/>
    <property type="molecule type" value="Genomic_DNA"/>
</dbReference>
<evidence type="ECO:0000313" key="4">
    <source>
        <dbReference type="Proteomes" id="UP000630135"/>
    </source>
</evidence>
<sequence length="68" mass="7460">MNWAVWLVMVGAAVPSLATLFLPGLSPFWSYEPQNVPLHRWIGAWLPAAGQLVIALGLVGLLVQRRLP</sequence>